<evidence type="ECO:0000256" key="4">
    <source>
        <dbReference type="SAM" id="Phobius"/>
    </source>
</evidence>
<evidence type="ECO:0000313" key="6">
    <source>
        <dbReference type="Proteomes" id="UP000177372"/>
    </source>
</evidence>
<keyword evidence="3" id="KW-0732">Signal</keyword>
<dbReference type="SUPFAM" id="SSF53850">
    <property type="entry name" value="Periplasmic binding protein-like II"/>
    <property type="match status" value="1"/>
</dbReference>
<dbReference type="GO" id="GO:0055085">
    <property type="term" value="P:transmembrane transport"/>
    <property type="evidence" value="ECO:0007669"/>
    <property type="project" value="InterPro"/>
</dbReference>
<evidence type="ECO:0000256" key="2">
    <source>
        <dbReference type="ARBA" id="ARBA00022448"/>
    </source>
</evidence>
<comment type="caution">
    <text evidence="5">The sequence shown here is derived from an EMBL/GenBank/DDBJ whole genome shotgun (WGS) entry which is preliminary data.</text>
</comment>
<evidence type="ECO:0000256" key="3">
    <source>
        <dbReference type="ARBA" id="ARBA00022729"/>
    </source>
</evidence>
<evidence type="ECO:0000256" key="1">
    <source>
        <dbReference type="ARBA" id="ARBA00009023"/>
    </source>
</evidence>
<keyword evidence="4" id="KW-0472">Membrane</keyword>
<protein>
    <recommendedName>
        <fullName evidence="7">C4-dicarboxylate ABC transporter substrate-binding protein</fullName>
    </recommendedName>
</protein>
<dbReference type="Gene3D" id="3.40.190.170">
    <property type="entry name" value="Bacterial extracellular solute-binding protein, family 7"/>
    <property type="match status" value="1"/>
</dbReference>
<keyword evidence="4" id="KW-0812">Transmembrane</keyword>
<comment type="similarity">
    <text evidence="1">Belongs to the bacterial solute-binding protein 7 family.</text>
</comment>
<dbReference type="PANTHER" id="PTHR33376">
    <property type="match status" value="1"/>
</dbReference>
<name>A0A1F6F190_9BACT</name>
<dbReference type="AlphaFoldDB" id="A0A1F6F190"/>
<sequence length="351" mass="38115">MSISKISMYILVTAVLGLAVFFGTRMLMTTKAPVARKPIEVRWLIAHQPADLFVRGTKIFADVLEKESNGSMALKVLVPEDVGFPGGDVPTNQLFKFLEEGTVQLATVYAGGIESRNAPYGIINLPFLFRNYKSAEGVLEGSLGKQIRDTVEKNTSLRSLAITYSGGYRLIASNKKSIKTADDFKGLRIGTAGGPVAEALFRELGAIPVPIPTVASGKKYLTTGDVDAVETAYTRLSFRLASSTYIRYISETNHSLFTTATIVTKAFYDSLSPMQQETLGKAAQLAAKVEREDSVALAGKTKLDAQKQGIRIVELSPSASADLKTRLLPVYKTFEATFGADLIQKIVDQQK</sequence>
<keyword evidence="2" id="KW-0813">Transport</keyword>
<dbReference type="EMBL" id="MFLZ01000022">
    <property type="protein sequence ID" value="OGG79635.1"/>
    <property type="molecule type" value="Genomic_DNA"/>
</dbReference>
<evidence type="ECO:0008006" key="7">
    <source>
        <dbReference type="Google" id="ProtNLM"/>
    </source>
</evidence>
<proteinExistence type="inferred from homology"/>
<feature type="transmembrane region" description="Helical" evidence="4">
    <location>
        <begin position="6"/>
        <end position="28"/>
    </location>
</feature>
<dbReference type="NCBIfam" id="NF037995">
    <property type="entry name" value="TRAP_S1"/>
    <property type="match status" value="1"/>
</dbReference>
<organism evidence="5 6">
    <name type="scientific">Candidatus Kaiserbacteria bacterium RIFCSPLOWO2_01_FULL_54_13</name>
    <dbReference type="NCBI Taxonomy" id="1798512"/>
    <lineage>
        <taxon>Bacteria</taxon>
        <taxon>Candidatus Kaiseribacteriota</taxon>
    </lineage>
</organism>
<dbReference type="Pfam" id="PF03480">
    <property type="entry name" value="DctP"/>
    <property type="match status" value="1"/>
</dbReference>
<dbReference type="CDD" id="cd13603">
    <property type="entry name" value="PBP2_TRAP_Siap_TeaA_like"/>
    <property type="match status" value="1"/>
</dbReference>
<evidence type="ECO:0000313" key="5">
    <source>
        <dbReference type="EMBL" id="OGG79635.1"/>
    </source>
</evidence>
<keyword evidence="4" id="KW-1133">Transmembrane helix</keyword>
<dbReference type="STRING" id="1798512.A3A39_02310"/>
<dbReference type="InterPro" id="IPR038404">
    <property type="entry name" value="TRAP_DctP_sf"/>
</dbReference>
<reference evidence="5 6" key="1">
    <citation type="journal article" date="2016" name="Nat. Commun.">
        <title>Thousands of microbial genomes shed light on interconnected biogeochemical processes in an aquifer system.</title>
        <authorList>
            <person name="Anantharaman K."/>
            <person name="Brown C.T."/>
            <person name="Hug L.A."/>
            <person name="Sharon I."/>
            <person name="Castelle C.J."/>
            <person name="Probst A.J."/>
            <person name="Thomas B.C."/>
            <person name="Singh A."/>
            <person name="Wilkins M.J."/>
            <person name="Karaoz U."/>
            <person name="Brodie E.L."/>
            <person name="Williams K.H."/>
            <person name="Hubbard S.S."/>
            <person name="Banfield J.F."/>
        </authorList>
    </citation>
    <scope>NUCLEOTIDE SEQUENCE [LARGE SCALE GENOMIC DNA]</scope>
</reference>
<accession>A0A1F6F190</accession>
<gene>
    <name evidence="5" type="ORF">A3A39_02310</name>
</gene>
<dbReference type="InterPro" id="IPR018389">
    <property type="entry name" value="DctP_fam"/>
</dbReference>
<dbReference type="PANTHER" id="PTHR33376:SF7">
    <property type="entry name" value="C4-DICARBOXYLATE-BINDING PROTEIN DCTB"/>
    <property type="match status" value="1"/>
</dbReference>
<dbReference type="Proteomes" id="UP000177372">
    <property type="component" value="Unassembled WGS sequence"/>
</dbReference>